<dbReference type="Proteomes" id="UP001183643">
    <property type="component" value="Unassembled WGS sequence"/>
</dbReference>
<accession>A0AAE3YW73</accession>
<proteinExistence type="predicted"/>
<evidence type="ECO:0000256" key="2">
    <source>
        <dbReference type="SAM" id="Phobius"/>
    </source>
</evidence>
<feature type="compositionally biased region" description="Basic and acidic residues" evidence="1">
    <location>
        <begin position="90"/>
        <end position="99"/>
    </location>
</feature>
<comment type="caution">
    <text evidence="3">The sequence shown here is derived from an EMBL/GenBank/DDBJ whole genome shotgun (WGS) entry which is preliminary data.</text>
</comment>
<sequence>MAAIKYTAGRIGLFAAFFAAMWFVDTDIFIKLIVALLLSAVASFFLLGAWRDQMANDLAARADRRKAERARLRAALAGEDEPEGEPAGTADEREAADKN</sequence>
<feature type="region of interest" description="Disordered" evidence="1">
    <location>
        <begin position="74"/>
        <end position="99"/>
    </location>
</feature>
<evidence type="ECO:0000313" key="4">
    <source>
        <dbReference type="Proteomes" id="UP001183643"/>
    </source>
</evidence>
<keyword evidence="2" id="KW-0812">Transmembrane</keyword>
<reference evidence="3" key="1">
    <citation type="submission" date="2023-07" db="EMBL/GenBank/DDBJ databases">
        <title>Sequencing the genomes of 1000 actinobacteria strains.</title>
        <authorList>
            <person name="Klenk H.-P."/>
        </authorList>
    </citation>
    <scope>NUCLEOTIDE SEQUENCE</scope>
    <source>
        <strain evidence="3">DSM 44707</strain>
    </source>
</reference>
<feature type="transmembrane region" description="Helical" evidence="2">
    <location>
        <begin position="7"/>
        <end position="24"/>
    </location>
</feature>
<dbReference type="EMBL" id="JAVDYB010000001">
    <property type="protein sequence ID" value="MDR7279736.1"/>
    <property type="molecule type" value="Genomic_DNA"/>
</dbReference>
<keyword evidence="2" id="KW-0472">Membrane</keyword>
<keyword evidence="2" id="KW-1133">Transmembrane helix</keyword>
<dbReference type="AlphaFoldDB" id="A0AAE3YW73"/>
<name>A0AAE3YW73_9ACTN</name>
<feature type="transmembrane region" description="Helical" evidence="2">
    <location>
        <begin position="30"/>
        <end position="50"/>
    </location>
</feature>
<keyword evidence="4" id="KW-1185">Reference proteome</keyword>
<dbReference type="Pfam" id="PF14012">
    <property type="entry name" value="DUF4229"/>
    <property type="match status" value="1"/>
</dbReference>
<gene>
    <name evidence="3" type="ORF">J2S41_006514</name>
</gene>
<organism evidence="3 4">
    <name type="scientific">Catenuloplanes atrovinosus</name>
    <dbReference type="NCBI Taxonomy" id="137266"/>
    <lineage>
        <taxon>Bacteria</taxon>
        <taxon>Bacillati</taxon>
        <taxon>Actinomycetota</taxon>
        <taxon>Actinomycetes</taxon>
        <taxon>Micromonosporales</taxon>
        <taxon>Micromonosporaceae</taxon>
        <taxon>Catenuloplanes</taxon>
    </lineage>
</organism>
<dbReference type="RefSeq" id="WP_310373726.1">
    <property type="nucleotide sequence ID" value="NZ_JAVDYB010000001.1"/>
</dbReference>
<evidence type="ECO:0000313" key="3">
    <source>
        <dbReference type="EMBL" id="MDR7279736.1"/>
    </source>
</evidence>
<evidence type="ECO:0000256" key="1">
    <source>
        <dbReference type="SAM" id="MobiDB-lite"/>
    </source>
</evidence>
<protein>
    <submittedName>
        <fullName evidence="3">Membrane protein</fullName>
    </submittedName>
</protein>
<dbReference type="InterPro" id="IPR025323">
    <property type="entry name" value="DUF4229"/>
</dbReference>